<dbReference type="InterPro" id="IPR010920">
    <property type="entry name" value="LSM_dom_sf"/>
</dbReference>
<dbReference type="PANTHER" id="PTHR30221">
    <property type="entry name" value="SMALL-CONDUCTANCE MECHANOSENSITIVE CHANNEL"/>
    <property type="match status" value="1"/>
</dbReference>
<feature type="transmembrane region" description="Helical" evidence="7">
    <location>
        <begin position="84"/>
        <end position="102"/>
    </location>
</feature>
<accession>A0A160N230</accession>
<dbReference type="Proteomes" id="UP000077255">
    <property type="component" value="Chromosome"/>
</dbReference>
<proteinExistence type="inferred from homology"/>
<dbReference type="InterPro" id="IPR023408">
    <property type="entry name" value="MscS_beta-dom_sf"/>
</dbReference>
<comment type="function">
    <text evidence="7">Mechanosensitive channel that participates in the regulation of osmotic pressure changes within the cell, opening in response to stretch forces in the membrane lipid bilayer, without the need for other proteins. Contributes to normal resistance to hypoosmotic shock. Forms an ion channel of 1.0 nanosiemens conductance with a slight preference for anions.</text>
</comment>
<dbReference type="STRING" id="445710.ATSB10_24790"/>
<dbReference type="InterPro" id="IPR011066">
    <property type="entry name" value="MscS_channel_C_sf"/>
</dbReference>
<keyword evidence="4 7" id="KW-0812">Transmembrane</keyword>
<protein>
    <recommendedName>
        <fullName evidence="7">Small-conductance mechanosensitive channel</fullName>
    </recommendedName>
</protein>
<dbReference type="Pfam" id="PF00924">
    <property type="entry name" value="MS_channel_2nd"/>
    <property type="match status" value="1"/>
</dbReference>
<keyword evidence="7" id="KW-0997">Cell inner membrane</keyword>
<dbReference type="PATRIC" id="fig|445710.3.peg.2474"/>
<keyword evidence="7" id="KW-0813">Transport</keyword>
<dbReference type="InterPro" id="IPR049278">
    <property type="entry name" value="MS_channel_C"/>
</dbReference>
<comment type="similarity">
    <text evidence="2 7">Belongs to the MscS (TC 1.A.23) family.</text>
</comment>
<evidence type="ECO:0000256" key="5">
    <source>
        <dbReference type="ARBA" id="ARBA00022989"/>
    </source>
</evidence>
<dbReference type="InterPro" id="IPR006685">
    <property type="entry name" value="MscS_channel_2nd"/>
</dbReference>
<dbReference type="AlphaFoldDB" id="A0A160N230"/>
<dbReference type="InterPro" id="IPR008910">
    <property type="entry name" value="MSC_TM_helix"/>
</dbReference>
<dbReference type="EMBL" id="CP014841">
    <property type="protein sequence ID" value="AND69933.1"/>
    <property type="molecule type" value="Genomic_DNA"/>
</dbReference>
<comment type="subcellular location">
    <subcellularLocation>
        <location evidence="7">Cell inner membrane</location>
        <topology evidence="7">Multi-pass membrane protein</topology>
    </subcellularLocation>
    <subcellularLocation>
        <location evidence="1">Cell membrane</location>
        <topology evidence="1">Multi-pass membrane protein</topology>
    </subcellularLocation>
</comment>
<dbReference type="Pfam" id="PF21082">
    <property type="entry name" value="MS_channel_3rd"/>
    <property type="match status" value="1"/>
</dbReference>
<dbReference type="Gene3D" id="3.30.70.100">
    <property type="match status" value="1"/>
</dbReference>
<keyword evidence="3" id="KW-1003">Cell membrane</keyword>
<dbReference type="GO" id="GO:0008381">
    <property type="term" value="F:mechanosensitive monoatomic ion channel activity"/>
    <property type="evidence" value="ECO:0007669"/>
    <property type="project" value="InterPro"/>
</dbReference>
<evidence type="ECO:0000259" key="8">
    <source>
        <dbReference type="Pfam" id="PF00924"/>
    </source>
</evidence>
<reference evidence="10 11" key="1">
    <citation type="submission" date="2016-02" db="EMBL/GenBank/DDBJ databases">
        <title>Complete genome sequencing and analysis of ATSB10, Dyella thiooxydans isolated from rhizosphere soil of sunflower (Helianthus annuus L.).</title>
        <authorList>
            <person name="Lee Y."/>
            <person name="Hwangbo K."/>
            <person name="Chung H."/>
            <person name="Yoo J."/>
            <person name="Kim K.Y."/>
            <person name="Sa T.M."/>
            <person name="Um Y."/>
            <person name="Madhaiyan M."/>
        </authorList>
    </citation>
    <scope>NUCLEOTIDE SEQUENCE [LARGE SCALE GENOMIC DNA]</scope>
    <source>
        <strain evidence="10 11">ATSB10</strain>
    </source>
</reference>
<dbReference type="GO" id="GO:0005886">
    <property type="term" value="C:plasma membrane"/>
    <property type="evidence" value="ECO:0007669"/>
    <property type="project" value="UniProtKB-SubCell"/>
</dbReference>
<evidence type="ECO:0000256" key="6">
    <source>
        <dbReference type="ARBA" id="ARBA00023136"/>
    </source>
</evidence>
<organism evidence="10 11">
    <name type="scientific">Dyella thiooxydans</name>
    <dbReference type="NCBI Taxonomy" id="445710"/>
    <lineage>
        <taxon>Bacteria</taxon>
        <taxon>Pseudomonadati</taxon>
        <taxon>Pseudomonadota</taxon>
        <taxon>Gammaproteobacteria</taxon>
        <taxon>Lysobacterales</taxon>
        <taxon>Rhodanobacteraceae</taxon>
        <taxon>Dyella</taxon>
    </lineage>
</organism>
<evidence type="ECO:0000313" key="10">
    <source>
        <dbReference type="EMBL" id="AND69933.1"/>
    </source>
</evidence>
<evidence type="ECO:0000256" key="1">
    <source>
        <dbReference type="ARBA" id="ARBA00004651"/>
    </source>
</evidence>
<feature type="transmembrane region" description="Helical" evidence="7">
    <location>
        <begin position="108"/>
        <end position="139"/>
    </location>
</feature>
<keyword evidence="5 7" id="KW-1133">Transmembrane helix</keyword>
<sequence>MRFSSALAIDPTSTTSAMGRMSHYFVANWDKYADQAVQMGLNLAEALLVLLVGLWVARRLADVVERALGRASFDVTLSSFLRNLLYGVLLTLLIVTALQVAGVPSAPLVAALGASGLAVGLSLQGSLSNLAWGVLLAVFRPFRVGDFVTVGGVMGTVEAINLMYTHLLLPDGREAVVPNAKVGGDAITNFNRRGTRRFELTVGIGYKDDIKAAKAEIHKLFDADERILKDPAPGVWTTNLNESSVDLVIRAWTVTADFWAAQTDFLQAVKEAFDGAGISIPFPQRELTVVQGSLPASGGNQGG</sequence>
<dbReference type="Gene3D" id="2.30.30.60">
    <property type="match status" value="1"/>
</dbReference>
<evidence type="ECO:0000256" key="4">
    <source>
        <dbReference type="ARBA" id="ARBA00022692"/>
    </source>
</evidence>
<dbReference type="PANTHER" id="PTHR30221:SF1">
    <property type="entry name" value="SMALL-CONDUCTANCE MECHANOSENSITIVE CHANNEL"/>
    <property type="match status" value="1"/>
</dbReference>
<keyword evidence="7" id="KW-0407">Ion channel</keyword>
<comment type="caution">
    <text evidence="7">Lacks conserved residue(s) required for the propagation of feature annotation.</text>
</comment>
<gene>
    <name evidence="10" type="ORF">ATSB10_24790</name>
</gene>
<evidence type="ECO:0000259" key="9">
    <source>
        <dbReference type="Pfam" id="PF21082"/>
    </source>
</evidence>
<dbReference type="RefSeq" id="WP_236886416.1">
    <property type="nucleotide sequence ID" value="NZ_CP014841.1"/>
</dbReference>
<comment type="subunit">
    <text evidence="7">Homoheptamer.</text>
</comment>
<name>A0A160N230_9GAMM</name>
<feature type="domain" description="Mechanosensitive ion channel MscS C-terminal" evidence="9">
    <location>
        <begin position="199"/>
        <end position="280"/>
    </location>
</feature>
<feature type="transmembrane region" description="Helical" evidence="7">
    <location>
        <begin position="39"/>
        <end position="57"/>
    </location>
</feature>
<dbReference type="InterPro" id="IPR045275">
    <property type="entry name" value="MscS_archaea/bacteria_type"/>
</dbReference>
<dbReference type="KEGG" id="dtx:ATSB10_24790"/>
<dbReference type="Gene3D" id="1.10.287.1260">
    <property type="match status" value="1"/>
</dbReference>
<keyword evidence="6 7" id="KW-0472">Membrane</keyword>
<dbReference type="SUPFAM" id="SSF82689">
    <property type="entry name" value="Mechanosensitive channel protein MscS (YggB), C-terminal domain"/>
    <property type="match status" value="1"/>
</dbReference>
<evidence type="ECO:0000256" key="3">
    <source>
        <dbReference type="ARBA" id="ARBA00022475"/>
    </source>
</evidence>
<dbReference type="InterPro" id="IPR011014">
    <property type="entry name" value="MscS_channel_TM-2"/>
</dbReference>
<dbReference type="SUPFAM" id="SSF50182">
    <property type="entry name" value="Sm-like ribonucleoproteins"/>
    <property type="match status" value="1"/>
</dbReference>
<evidence type="ECO:0000313" key="11">
    <source>
        <dbReference type="Proteomes" id="UP000077255"/>
    </source>
</evidence>
<keyword evidence="7" id="KW-0406">Ion transport</keyword>
<dbReference type="SUPFAM" id="SSF82861">
    <property type="entry name" value="Mechanosensitive channel protein MscS (YggB), transmembrane region"/>
    <property type="match status" value="1"/>
</dbReference>
<feature type="domain" description="Mechanosensitive ion channel MscS" evidence="8">
    <location>
        <begin position="126"/>
        <end position="192"/>
    </location>
</feature>
<keyword evidence="11" id="KW-1185">Reference proteome</keyword>
<dbReference type="Pfam" id="PF05552">
    <property type="entry name" value="MS_channel_1st_1"/>
    <property type="match status" value="1"/>
</dbReference>
<evidence type="ECO:0000256" key="2">
    <source>
        <dbReference type="ARBA" id="ARBA00008017"/>
    </source>
</evidence>
<evidence type="ECO:0000256" key="7">
    <source>
        <dbReference type="RuleBase" id="RU369025"/>
    </source>
</evidence>